<organism evidence="1">
    <name type="scientific">Yersinia pseudotuberculosis serotype O:3 (strain YPIII)</name>
    <dbReference type="NCBI Taxonomy" id="502800"/>
    <lineage>
        <taxon>Bacteria</taxon>
        <taxon>Pseudomonadati</taxon>
        <taxon>Pseudomonadota</taxon>
        <taxon>Gammaproteobacteria</taxon>
        <taxon>Enterobacterales</taxon>
        <taxon>Yersiniaceae</taxon>
        <taxon>Yersinia</taxon>
    </lineage>
</organism>
<dbReference type="AlphaFoldDB" id="A0A0H3AZC8"/>
<dbReference type="KEGG" id="ypy:YPK_0099"/>
<evidence type="ECO:0000313" key="1">
    <source>
        <dbReference type="EMBL" id="ACA66412.1"/>
    </source>
</evidence>
<gene>
    <name evidence="1" type="ordered locus">YPK_0099</name>
</gene>
<sequence length="38" mass="4601">MWECTILLDRVLLPMSLISMKNSIDREMNGDIMQRRYQ</sequence>
<protein>
    <submittedName>
        <fullName evidence="1">Uncharacterized protein</fullName>
    </submittedName>
</protein>
<reference evidence="1" key="1">
    <citation type="submission" date="2008-02" db="EMBL/GenBank/DDBJ databases">
        <title>Complete sequence of Yersinia pseudotuberculosis YPIII.</title>
        <authorList>
            <consortium name="US DOE Joint Genome Institute"/>
            <person name="Challacombe J.F."/>
            <person name="Bruce D."/>
            <person name="Detter J.C."/>
            <person name="Green L."/>
            <person name="Land M."/>
            <person name="Munk C."/>
            <person name="Lindler L.E."/>
            <person name="Nikolich M.P."/>
            <person name="Brettin T."/>
        </authorList>
    </citation>
    <scope>NUCLEOTIDE SEQUENCE</scope>
    <source>
        <strain evidence="1">YPIII</strain>
    </source>
</reference>
<accession>A0A0H3AZC8</accession>
<proteinExistence type="predicted"/>
<dbReference type="EMBL" id="CP000950">
    <property type="protein sequence ID" value="ACA66412.1"/>
    <property type="molecule type" value="Genomic_DNA"/>
</dbReference>
<dbReference type="PATRIC" id="fig|502800.11.peg.702"/>
<name>A0A0H3AZC8_YERPY</name>